<dbReference type="AlphaFoldDB" id="A0A2M7BRI5"/>
<reference evidence="4" key="1">
    <citation type="submission" date="2017-09" db="EMBL/GenBank/DDBJ databases">
        <title>Depth-based differentiation of microbial function through sediment-hosted aquifers and enrichment of novel symbionts in the deep terrestrial subsurface.</title>
        <authorList>
            <person name="Probst A.J."/>
            <person name="Ladd B."/>
            <person name="Jarett J.K."/>
            <person name="Geller-Mcgrath D.E."/>
            <person name="Sieber C.M.K."/>
            <person name="Emerson J.B."/>
            <person name="Anantharaman K."/>
            <person name="Thomas B.C."/>
            <person name="Malmstrom R."/>
            <person name="Stieglmeier M."/>
            <person name="Klingl A."/>
            <person name="Woyke T."/>
            <person name="Ryan C.M."/>
            <person name="Banfield J.F."/>
        </authorList>
    </citation>
    <scope>NUCLEOTIDE SEQUENCE [LARGE SCALE GENOMIC DNA]</scope>
</reference>
<dbReference type="SUPFAM" id="SSF52518">
    <property type="entry name" value="Thiamin diphosphate-binding fold (THDP-binding)"/>
    <property type="match status" value="1"/>
</dbReference>
<protein>
    <recommendedName>
        <fullName evidence="2">Pyruvate flavodoxin/ferredoxin oxidoreductase pyrimidine binding domain-containing protein</fullName>
    </recommendedName>
</protein>
<dbReference type="EMBL" id="PEVA01000199">
    <property type="protein sequence ID" value="PIV08047.1"/>
    <property type="molecule type" value="Genomic_DNA"/>
</dbReference>
<gene>
    <name evidence="3" type="ORF">COS52_04780</name>
</gene>
<evidence type="ECO:0000256" key="1">
    <source>
        <dbReference type="ARBA" id="ARBA00023002"/>
    </source>
</evidence>
<evidence type="ECO:0000259" key="2">
    <source>
        <dbReference type="Pfam" id="PF01855"/>
    </source>
</evidence>
<keyword evidence="1" id="KW-0560">Oxidoreductase</keyword>
<proteinExistence type="predicted"/>
<dbReference type="Pfam" id="PF01855">
    <property type="entry name" value="POR_N"/>
    <property type="match status" value="1"/>
</dbReference>
<dbReference type="InterPro" id="IPR002880">
    <property type="entry name" value="Pyrv_Fd/Flavodoxin_OxRdtase_N"/>
</dbReference>
<dbReference type="Gene3D" id="3.40.50.920">
    <property type="match status" value="1"/>
</dbReference>
<evidence type="ECO:0000313" key="4">
    <source>
        <dbReference type="Proteomes" id="UP000230119"/>
    </source>
</evidence>
<evidence type="ECO:0000313" key="3">
    <source>
        <dbReference type="EMBL" id="PIV08047.1"/>
    </source>
</evidence>
<dbReference type="FunFam" id="3.40.50.970:FF:000022">
    <property type="entry name" value="2-oxoglutarate ferredoxin oxidoreductase alpha subunit"/>
    <property type="match status" value="1"/>
</dbReference>
<accession>A0A2M7BRI5</accession>
<dbReference type="InterPro" id="IPR050722">
    <property type="entry name" value="Pyruvate:ferred/Flavod_OxRd"/>
</dbReference>
<dbReference type="GO" id="GO:0006979">
    <property type="term" value="P:response to oxidative stress"/>
    <property type="evidence" value="ECO:0007669"/>
    <property type="project" value="TreeGrafter"/>
</dbReference>
<dbReference type="PANTHER" id="PTHR32154:SF20">
    <property type="entry name" value="2-OXOGLUTARATE OXIDOREDUCTASE SUBUNIT KORA"/>
    <property type="match status" value="1"/>
</dbReference>
<name>A0A2M7BRI5_9BACT</name>
<feature type="domain" description="Pyruvate flavodoxin/ferredoxin oxidoreductase pyrimidine binding" evidence="2">
    <location>
        <begin position="22"/>
        <end position="258"/>
    </location>
</feature>
<dbReference type="CDD" id="cd07034">
    <property type="entry name" value="TPP_PYR_PFOR_IOR-alpha_like"/>
    <property type="match status" value="1"/>
</dbReference>
<dbReference type="SUPFAM" id="SSF52922">
    <property type="entry name" value="TK C-terminal domain-like"/>
    <property type="match status" value="1"/>
</dbReference>
<dbReference type="InterPro" id="IPR009014">
    <property type="entry name" value="Transketo_C/PFOR_II"/>
</dbReference>
<dbReference type="PANTHER" id="PTHR32154">
    <property type="entry name" value="PYRUVATE-FLAVODOXIN OXIDOREDUCTASE-RELATED"/>
    <property type="match status" value="1"/>
</dbReference>
<comment type="caution">
    <text evidence="3">The sequence shown here is derived from an EMBL/GenBank/DDBJ whole genome shotgun (WGS) entry which is preliminary data.</text>
</comment>
<dbReference type="Proteomes" id="UP000230119">
    <property type="component" value="Unassembled WGS sequence"/>
</dbReference>
<dbReference type="InterPro" id="IPR029061">
    <property type="entry name" value="THDP-binding"/>
</dbReference>
<dbReference type="GO" id="GO:0016491">
    <property type="term" value="F:oxidoreductase activity"/>
    <property type="evidence" value="ECO:0007669"/>
    <property type="project" value="UniProtKB-KW"/>
</dbReference>
<organism evidence="3 4">
    <name type="scientific">Candidatus Roizmanbacteria bacterium CG03_land_8_20_14_0_80_39_12</name>
    <dbReference type="NCBI Taxonomy" id="1974847"/>
    <lineage>
        <taxon>Bacteria</taxon>
        <taxon>Candidatus Roizmaniibacteriota</taxon>
    </lineage>
</organism>
<dbReference type="Gene3D" id="3.40.50.970">
    <property type="match status" value="1"/>
</dbReference>
<sequence length="386" mass="42477">MLTKKESPKKMVVTGNEAFAYGAVAADCRFYSAYPMTPSSGVLTSVAAWGKKTGMVVRHAEDEIAVINSALGASFAGVRSSVGTSGGGFALMVEALSMSGITELPIVVFISQRPGPATGMPTWTEQAELLFAIHGGHGEFPKIVLAPGDHQEMVELTLQAFDLADIYQLPVIVMSDMLLSESHRSIPYDEIQAKIKKYIPNRGKLVSSADESYKRYLMTDDGVSPRLVPGGVKTFYQANSYEHLEDGHTTESDVERIKQVDKRARKIKTYLSNHFIIPTTIGDIQKAQTVFVGWGSTKGVANEAVKKAKEMGKDVAYIHFSYLYPLDKNKIKTLFSDSSKQYILVENNSEGQLGKLLQMEVGISFENKILRYDGRPLAVEQFIEKI</sequence>